<reference key="1">
    <citation type="submission" date="2007-01" db="EMBL/GenBank/DDBJ databases">
        <title>The Genome Sequence of Puccinia graminis f. sp. tritici Strain CRL 75-36-700-3.</title>
        <authorList>
            <consortium name="The Broad Institute Genome Sequencing Platform"/>
            <person name="Birren B."/>
            <person name="Lander E."/>
            <person name="Galagan J."/>
            <person name="Nusbaum C."/>
            <person name="Devon K."/>
            <person name="Cuomo C."/>
            <person name="Jaffe D."/>
            <person name="Butler J."/>
            <person name="Alvarez P."/>
            <person name="Gnerre S."/>
            <person name="Grabherr M."/>
            <person name="Mauceli E."/>
            <person name="Brockman W."/>
            <person name="Young S."/>
            <person name="LaButti K."/>
            <person name="Sykes S."/>
            <person name="DeCaprio D."/>
            <person name="Crawford M."/>
            <person name="Koehrsen M."/>
            <person name="Engels R."/>
            <person name="Montgomery P."/>
            <person name="Pearson M."/>
            <person name="Howarth C."/>
            <person name="Larson L."/>
            <person name="White J."/>
            <person name="Zeng Q."/>
            <person name="Kodira C."/>
            <person name="Yandava C."/>
            <person name="Alvarado L."/>
            <person name="O'Leary S."/>
            <person name="Szabo L."/>
            <person name="Dean R."/>
            <person name="Schein J."/>
        </authorList>
    </citation>
    <scope>NUCLEOTIDE SEQUENCE</scope>
    <source>
        <strain>CRL 75-36-700-3</strain>
    </source>
</reference>
<dbReference type="Proteomes" id="UP000008783">
    <property type="component" value="Unassembled WGS sequence"/>
</dbReference>
<sequence>MGENYSNNDKRSQTENTRTSASEFEVNILLPANADRVQPQNIEQAQPVVEGKEQNENSSDEDRSAWEKRQQRELYESDESDDFHPLGVSLLQVNPALPGPSAAVNWDSNHGVEKTGWESWPGQTAQESQKIGLNMEMDWRSNPHEDLELPAGNVWRDDSTEEMDKKTDEEKEPQISGGFIIDVDIGGNEKETPVDSVSSTENQSRLIFERAKKDLEDEFWQPFPIPPGKDKNDRDRVTALSEEFGRRSQTLKNNTILSRHEKERNEHIERWREGPQKTPGNQPSGNNRESYLSSLNPPNMEPRKRMQSLPLQGKFNKKEFGSLMKGSKRMNEELIPSRQRLIDRAVREGGVFNSRKFGEPLKLMPKNVFNFENVKQLELQSEHVLMKRVQIKVGDGMRRHQLLA</sequence>
<feature type="compositionally biased region" description="Basic and acidic residues" evidence="1">
    <location>
        <begin position="155"/>
        <end position="173"/>
    </location>
</feature>
<feature type="region of interest" description="Disordered" evidence="1">
    <location>
        <begin position="101"/>
        <end position="128"/>
    </location>
</feature>
<reference evidence="3" key="2">
    <citation type="journal article" date="2011" name="Proc. Natl. Acad. Sci. U.S.A.">
        <title>Obligate biotrophy features unraveled by the genomic analysis of rust fungi.</title>
        <authorList>
            <person name="Duplessis S."/>
            <person name="Cuomo C.A."/>
            <person name="Lin Y.-C."/>
            <person name="Aerts A."/>
            <person name="Tisserant E."/>
            <person name="Veneault-Fourrey C."/>
            <person name="Joly D.L."/>
            <person name="Hacquard S."/>
            <person name="Amselem J."/>
            <person name="Cantarel B.L."/>
            <person name="Chiu R."/>
            <person name="Coutinho P.M."/>
            <person name="Feau N."/>
            <person name="Field M."/>
            <person name="Frey P."/>
            <person name="Gelhaye E."/>
            <person name="Goldberg J."/>
            <person name="Grabherr M.G."/>
            <person name="Kodira C.D."/>
            <person name="Kohler A."/>
            <person name="Kuees U."/>
            <person name="Lindquist E.A."/>
            <person name="Lucas S.M."/>
            <person name="Mago R."/>
            <person name="Mauceli E."/>
            <person name="Morin E."/>
            <person name="Murat C."/>
            <person name="Pangilinan J.L."/>
            <person name="Park R."/>
            <person name="Pearson M."/>
            <person name="Quesneville H."/>
            <person name="Rouhier N."/>
            <person name="Sakthikumar S."/>
            <person name="Salamov A.A."/>
            <person name="Schmutz J."/>
            <person name="Selles B."/>
            <person name="Shapiro H."/>
            <person name="Tanguay P."/>
            <person name="Tuskan G.A."/>
            <person name="Henrissat B."/>
            <person name="Van de Peer Y."/>
            <person name="Rouze P."/>
            <person name="Ellis J.G."/>
            <person name="Dodds P.N."/>
            <person name="Schein J.E."/>
            <person name="Zhong S."/>
            <person name="Hamelin R.C."/>
            <person name="Grigoriev I.V."/>
            <person name="Szabo L.J."/>
            <person name="Martin F."/>
        </authorList>
    </citation>
    <scope>NUCLEOTIDE SEQUENCE [LARGE SCALE GENOMIC DNA]</scope>
    <source>
        <strain evidence="3">CRL 75-36-700-3 / race SCCL</strain>
    </source>
</reference>
<proteinExistence type="predicted"/>
<dbReference type="AlphaFoldDB" id="E3NXP2"/>
<dbReference type="VEuPathDB" id="FungiDB:PGTG_20295"/>
<feature type="non-terminal residue" evidence="2">
    <location>
        <position position="404"/>
    </location>
</feature>
<dbReference type="InParanoid" id="E3NXP2"/>
<protein>
    <submittedName>
        <fullName evidence="2">Uncharacterized protein</fullName>
    </submittedName>
</protein>
<keyword evidence="3" id="KW-1185">Reference proteome</keyword>
<dbReference type="EMBL" id="DS989958">
    <property type="protein sequence ID" value="EFP94341.2"/>
    <property type="molecule type" value="Genomic_DNA"/>
</dbReference>
<feature type="region of interest" description="Disordered" evidence="1">
    <location>
        <begin position="143"/>
        <end position="203"/>
    </location>
</feature>
<dbReference type="GeneID" id="10527469"/>
<feature type="compositionally biased region" description="Basic and acidic residues" evidence="1">
    <location>
        <begin position="258"/>
        <end position="275"/>
    </location>
</feature>
<evidence type="ECO:0000256" key="1">
    <source>
        <dbReference type="SAM" id="MobiDB-lite"/>
    </source>
</evidence>
<evidence type="ECO:0000313" key="2">
    <source>
        <dbReference type="EMBL" id="EFP94341.2"/>
    </source>
</evidence>
<feature type="region of interest" description="Disordered" evidence="1">
    <location>
        <begin position="250"/>
        <end position="307"/>
    </location>
</feature>
<dbReference type="STRING" id="418459.E3NXP2"/>
<feature type="compositionally biased region" description="Polar residues" evidence="1">
    <location>
        <begin position="278"/>
        <end position="297"/>
    </location>
</feature>
<feature type="region of interest" description="Disordered" evidence="1">
    <location>
        <begin position="1"/>
        <end position="84"/>
    </location>
</feature>
<dbReference type="eggNOG" id="ENOG502REC5">
    <property type="taxonomic scope" value="Eukaryota"/>
</dbReference>
<dbReference type="OrthoDB" id="10379482at2759"/>
<name>E3NXP2_PUCGT</name>
<gene>
    <name evidence="2" type="ORF">PGTG_20295</name>
</gene>
<dbReference type="RefSeq" id="XP_003338760.2">
    <property type="nucleotide sequence ID" value="XM_003338712.2"/>
</dbReference>
<dbReference type="HOGENOM" id="CLU_682521_0_0_1"/>
<evidence type="ECO:0000313" key="3">
    <source>
        <dbReference type="Proteomes" id="UP000008783"/>
    </source>
</evidence>
<feature type="compositionally biased region" description="Basic and acidic residues" evidence="1">
    <location>
        <begin position="50"/>
        <end position="75"/>
    </location>
</feature>
<organism evidence="2 3">
    <name type="scientific">Puccinia graminis f. sp. tritici (strain CRL 75-36-700-3 / race SCCL)</name>
    <name type="common">Black stem rust fungus</name>
    <dbReference type="NCBI Taxonomy" id="418459"/>
    <lineage>
        <taxon>Eukaryota</taxon>
        <taxon>Fungi</taxon>
        <taxon>Dikarya</taxon>
        <taxon>Basidiomycota</taxon>
        <taxon>Pucciniomycotina</taxon>
        <taxon>Pucciniomycetes</taxon>
        <taxon>Pucciniales</taxon>
        <taxon>Pucciniaceae</taxon>
        <taxon>Puccinia</taxon>
    </lineage>
</organism>
<accession>E3NXP2</accession>
<dbReference type="KEGG" id="pgr:PGTG_20295"/>